<feature type="region of interest" description="Disordered" evidence="1">
    <location>
        <begin position="1"/>
        <end position="21"/>
    </location>
</feature>
<name>A0A0G1RWH5_9BACT</name>
<feature type="region of interest" description="Disordered" evidence="1">
    <location>
        <begin position="484"/>
        <end position="515"/>
    </location>
</feature>
<feature type="region of interest" description="Disordered" evidence="1">
    <location>
        <begin position="87"/>
        <end position="106"/>
    </location>
</feature>
<sequence>MINADHRLQINSGANDATSGCDYSQTRNEIYLGADPNCPDTQYTAAFRFENLPIIQGSQVVSAHLQFTVDGPYTDPLNVTIAAEATADSTPLSTSRQPKDLTPTTNTSAWTITDNWDFNTTKTTPDLAPVIQEIVDQADWQAGNNLTIILDSQSATIRRVYAYEREEEKAAKLIITIQGPNQATATKVVVLNYRPILESQDKVKLYDYYNWQDPQQLTNQLVQDFKTVSDYYVNYQIVNWQDIDDFPVKESGFDFTDESYLDCMAQGNCDAATADYLKILDQFNICDRVNDNQIDELWIWGGPWFGFYESRLAGPDTFWYNSPPLAGTGCQRQLPIMGLNYQRQINEALESFGHRAESALTQAFGGWAQNRTAHDWDKFALVKAQSPNYDYSGCGSIHYAPNSVTDYDWSNQTYVPSTCQDWVNYPDLTEAKQNLNCQAWNCSGYDFHKYWFSHLPRVSGSTASRLNNWWKYILNLKEATAFPDYLPEADNPPPPDPYPSPSPSPSPTPPPTTLNCQDLCRTAPNPTLCLKYCKNR</sequence>
<evidence type="ECO:0000256" key="1">
    <source>
        <dbReference type="SAM" id="MobiDB-lite"/>
    </source>
</evidence>
<feature type="compositionally biased region" description="Polar residues" evidence="1">
    <location>
        <begin position="9"/>
        <end position="21"/>
    </location>
</feature>
<dbReference type="AlphaFoldDB" id="A0A0G1RWH5"/>
<dbReference type="EMBL" id="LCNT01000003">
    <property type="protein sequence ID" value="KKU61476.1"/>
    <property type="molecule type" value="Genomic_DNA"/>
</dbReference>
<dbReference type="Proteomes" id="UP000033860">
    <property type="component" value="Unassembled WGS sequence"/>
</dbReference>
<feature type="compositionally biased region" description="Pro residues" evidence="1">
    <location>
        <begin position="490"/>
        <end position="512"/>
    </location>
</feature>
<evidence type="ECO:0000313" key="3">
    <source>
        <dbReference type="Proteomes" id="UP000033860"/>
    </source>
</evidence>
<evidence type="ECO:0000313" key="2">
    <source>
        <dbReference type="EMBL" id="KKU61476.1"/>
    </source>
</evidence>
<accession>A0A0G1RWH5</accession>
<organism evidence="2 3">
    <name type="scientific">Candidatus Beckwithbacteria bacterium GW2011_GWB1_47_15</name>
    <dbReference type="NCBI Taxonomy" id="1618371"/>
    <lineage>
        <taxon>Bacteria</taxon>
        <taxon>Candidatus Beckwithiibacteriota</taxon>
    </lineage>
</organism>
<gene>
    <name evidence="2" type="ORF">UX85_C0003G0135</name>
</gene>
<comment type="caution">
    <text evidence="2">The sequence shown here is derived from an EMBL/GenBank/DDBJ whole genome shotgun (WGS) entry which is preliminary data.</text>
</comment>
<reference evidence="2 3" key="1">
    <citation type="journal article" date="2015" name="Nature">
        <title>rRNA introns, odd ribosomes, and small enigmatic genomes across a large radiation of phyla.</title>
        <authorList>
            <person name="Brown C.T."/>
            <person name="Hug L.A."/>
            <person name="Thomas B.C."/>
            <person name="Sharon I."/>
            <person name="Castelle C.J."/>
            <person name="Singh A."/>
            <person name="Wilkins M.J."/>
            <person name="Williams K.H."/>
            <person name="Banfield J.F."/>
        </authorList>
    </citation>
    <scope>NUCLEOTIDE SEQUENCE [LARGE SCALE GENOMIC DNA]</scope>
</reference>
<proteinExistence type="predicted"/>
<protein>
    <submittedName>
        <fullName evidence="2">Uncharacterized protein</fullName>
    </submittedName>
</protein>